<name>A0ABT8N8D0_9BACL</name>
<accession>A0ABT8N8D0</accession>
<reference evidence="1 2" key="1">
    <citation type="submission" date="2023-07" db="EMBL/GenBank/DDBJ databases">
        <title>Novel species in genus Planococcus.</title>
        <authorList>
            <person name="Ning S."/>
        </authorList>
    </citation>
    <scope>NUCLEOTIDE SEQUENCE [LARGE SCALE GENOMIC DNA]</scope>
    <source>
        <strain evidence="1 2">N017</strain>
    </source>
</reference>
<gene>
    <name evidence="1" type="ORF">QWY13_00285</name>
</gene>
<dbReference type="Pfam" id="PF13671">
    <property type="entry name" value="AAA_33"/>
    <property type="match status" value="1"/>
</dbReference>
<evidence type="ECO:0000313" key="2">
    <source>
        <dbReference type="Proteomes" id="UP001172142"/>
    </source>
</evidence>
<dbReference type="EMBL" id="JAUJWU010000001">
    <property type="protein sequence ID" value="MDN7243907.1"/>
    <property type="molecule type" value="Genomic_DNA"/>
</dbReference>
<evidence type="ECO:0000313" key="1">
    <source>
        <dbReference type="EMBL" id="MDN7243907.1"/>
    </source>
</evidence>
<sequence>MKRLLIMTIGKTHSGKSTFAKALEKRMPNSIVVDQDNHAEILQTYYPALVPQEGPNTIKYALTQTIVDYAVNETNCHVILCNSNRNHKGRMNILDYYHEKEFTSILVNFDILAHVLEERIRKSRRSTTILRTTSSFEEVLTQQQNETFKDNLVVPSKSEADYLFVIKNANEVESIISKIIEIAQNH</sequence>
<proteinExistence type="predicted"/>
<keyword evidence="2" id="KW-1185">Reference proteome</keyword>
<organism evidence="1 2">
    <name type="scientific">Planococcus shenhongbingii</name>
    <dbReference type="NCBI Taxonomy" id="3058398"/>
    <lineage>
        <taxon>Bacteria</taxon>
        <taxon>Bacillati</taxon>
        <taxon>Bacillota</taxon>
        <taxon>Bacilli</taxon>
        <taxon>Bacillales</taxon>
        <taxon>Caryophanaceae</taxon>
        <taxon>Planococcus</taxon>
    </lineage>
</organism>
<protein>
    <submittedName>
        <fullName evidence="1">AAA family ATPase</fullName>
    </submittedName>
</protein>
<dbReference type="InterPro" id="IPR027417">
    <property type="entry name" value="P-loop_NTPase"/>
</dbReference>
<dbReference type="SUPFAM" id="SSF52540">
    <property type="entry name" value="P-loop containing nucleoside triphosphate hydrolases"/>
    <property type="match status" value="1"/>
</dbReference>
<dbReference type="Proteomes" id="UP001172142">
    <property type="component" value="Unassembled WGS sequence"/>
</dbReference>
<comment type="caution">
    <text evidence="1">The sequence shown here is derived from an EMBL/GenBank/DDBJ whole genome shotgun (WGS) entry which is preliminary data.</text>
</comment>
<dbReference type="RefSeq" id="WP_301854466.1">
    <property type="nucleotide sequence ID" value="NZ_JAUJWU010000001.1"/>
</dbReference>
<dbReference type="Gene3D" id="3.40.50.300">
    <property type="entry name" value="P-loop containing nucleotide triphosphate hydrolases"/>
    <property type="match status" value="1"/>
</dbReference>